<reference evidence="4" key="2">
    <citation type="journal article" date="2023" name="Plants (Basel)">
        <title>Annotation of the Turnera subulata (Passifloraceae) Draft Genome Reveals the S-Locus Evolved after the Divergence of Turneroideae from Passifloroideae in a Stepwise Manner.</title>
        <authorList>
            <person name="Henning P.M."/>
            <person name="Roalson E.H."/>
            <person name="Mir W."/>
            <person name="McCubbin A.G."/>
            <person name="Shore J.S."/>
        </authorList>
    </citation>
    <scope>NUCLEOTIDE SEQUENCE</scope>
    <source>
        <strain evidence="4">F60SS</strain>
    </source>
</reference>
<evidence type="ECO:0000313" key="5">
    <source>
        <dbReference type="Proteomes" id="UP001141552"/>
    </source>
</evidence>
<feature type="domain" description="CCHC-type" evidence="3">
    <location>
        <begin position="88"/>
        <end position="103"/>
    </location>
</feature>
<evidence type="ECO:0000256" key="1">
    <source>
        <dbReference type="PROSITE-ProRule" id="PRU00047"/>
    </source>
</evidence>
<keyword evidence="1" id="KW-0863">Zinc-finger</keyword>
<name>A0A9Q0JHJ1_9ROSI</name>
<reference evidence="4" key="1">
    <citation type="submission" date="2022-02" db="EMBL/GenBank/DDBJ databases">
        <authorList>
            <person name="Henning P.M."/>
            <person name="McCubbin A.G."/>
            <person name="Shore J.S."/>
        </authorList>
    </citation>
    <scope>NUCLEOTIDE SEQUENCE</scope>
    <source>
        <strain evidence="4">F60SS</strain>
        <tissue evidence="4">Leaves</tissue>
    </source>
</reference>
<comment type="caution">
    <text evidence="4">The sequence shown here is derived from an EMBL/GenBank/DDBJ whole genome shotgun (WGS) entry which is preliminary data.</text>
</comment>
<feature type="compositionally biased region" description="Polar residues" evidence="2">
    <location>
        <begin position="1"/>
        <end position="12"/>
    </location>
</feature>
<feature type="compositionally biased region" description="Low complexity" evidence="2">
    <location>
        <begin position="207"/>
        <end position="219"/>
    </location>
</feature>
<keyword evidence="1" id="KW-0862">Zinc</keyword>
<organism evidence="4 5">
    <name type="scientific">Turnera subulata</name>
    <dbReference type="NCBI Taxonomy" id="218843"/>
    <lineage>
        <taxon>Eukaryota</taxon>
        <taxon>Viridiplantae</taxon>
        <taxon>Streptophyta</taxon>
        <taxon>Embryophyta</taxon>
        <taxon>Tracheophyta</taxon>
        <taxon>Spermatophyta</taxon>
        <taxon>Magnoliopsida</taxon>
        <taxon>eudicotyledons</taxon>
        <taxon>Gunneridae</taxon>
        <taxon>Pentapetalae</taxon>
        <taxon>rosids</taxon>
        <taxon>fabids</taxon>
        <taxon>Malpighiales</taxon>
        <taxon>Passifloraceae</taxon>
        <taxon>Turnera</taxon>
    </lineage>
</organism>
<dbReference type="InterPro" id="IPR036875">
    <property type="entry name" value="Znf_CCHC_sf"/>
</dbReference>
<dbReference type="GO" id="GO:0003676">
    <property type="term" value="F:nucleic acid binding"/>
    <property type="evidence" value="ECO:0007669"/>
    <property type="project" value="InterPro"/>
</dbReference>
<keyword evidence="1" id="KW-0479">Metal-binding</keyword>
<evidence type="ECO:0000313" key="4">
    <source>
        <dbReference type="EMBL" id="KAJ4841978.1"/>
    </source>
</evidence>
<feature type="region of interest" description="Disordered" evidence="2">
    <location>
        <begin position="255"/>
        <end position="301"/>
    </location>
</feature>
<feature type="compositionally biased region" description="Polar residues" evidence="2">
    <location>
        <begin position="121"/>
        <end position="130"/>
    </location>
</feature>
<dbReference type="InterPro" id="IPR001878">
    <property type="entry name" value="Znf_CCHC"/>
</dbReference>
<evidence type="ECO:0000259" key="3">
    <source>
        <dbReference type="PROSITE" id="PS50158"/>
    </source>
</evidence>
<accession>A0A9Q0JHJ1</accession>
<keyword evidence="5" id="KW-1185">Reference proteome</keyword>
<evidence type="ECO:0000256" key="2">
    <source>
        <dbReference type="SAM" id="MobiDB-lite"/>
    </source>
</evidence>
<dbReference type="AlphaFoldDB" id="A0A9Q0JHJ1"/>
<sequence>MSSAPLATSGQGPPTGDGAVSPEVSMVEATELLPTPQPQTFREKLLADHHLCSNLQWMILELFFRQTPRVQVDGKWYEISYENLPHICFECGHVGHNLTNCPNKEPQASKPVATVPTLETAAQSAQPTSHNLREETGCSDGESQRQKGHYGPWMVVQHRRKPPRAVTGEASTKKESATGKKSGSRFDILSDYEILARPPSQPSADQPTASTAPSTISPSIETAGVINTPAKATPSSGVAIPISTSTKSVILNPTLNGNKQVQSNDINKVSMQGQGVTSTHKTTAESGLSPHPHSEAPQGKS</sequence>
<proteinExistence type="predicted"/>
<feature type="region of interest" description="Disordered" evidence="2">
    <location>
        <begin position="121"/>
        <end position="219"/>
    </location>
</feature>
<dbReference type="OrthoDB" id="10675458at2759"/>
<dbReference type="EMBL" id="JAKUCV010002625">
    <property type="protein sequence ID" value="KAJ4841978.1"/>
    <property type="molecule type" value="Genomic_DNA"/>
</dbReference>
<dbReference type="GO" id="GO:0008270">
    <property type="term" value="F:zinc ion binding"/>
    <property type="evidence" value="ECO:0007669"/>
    <property type="project" value="UniProtKB-KW"/>
</dbReference>
<dbReference type="Proteomes" id="UP001141552">
    <property type="component" value="Unassembled WGS sequence"/>
</dbReference>
<protein>
    <recommendedName>
        <fullName evidence="3">CCHC-type domain-containing protein</fullName>
    </recommendedName>
</protein>
<dbReference type="SUPFAM" id="SSF57756">
    <property type="entry name" value="Retrovirus zinc finger-like domains"/>
    <property type="match status" value="1"/>
</dbReference>
<feature type="region of interest" description="Disordered" evidence="2">
    <location>
        <begin position="1"/>
        <end position="21"/>
    </location>
</feature>
<dbReference type="PROSITE" id="PS50158">
    <property type="entry name" value="ZF_CCHC"/>
    <property type="match status" value="1"/>
</dbReference>
<gene>
    <name evidence="4" type="ORF">Tsubulata_020137</name>
</gene>
<feature type="compositionally biased region" description="Polar residues" evidence="2">
    <location>
        <begin position="255"/>
        <end position="286"/>
    </location>
</feature>